<keyword evidence="2" id="KW-1185">Reference proteome</keyword>
<dbReference type="PANTHER" id="PTHR34720">
    <property type="entry name" value="MICROCYSTIN DEPENDENT PROTEIN"/>
    <property type="match status" value="1"/>
</dbReference>
<dbReference type="Proteomes" id="UP000699975">
    <property type="component" value="Unassembled WGS sequence"/>
</dbReference>
<evidence type="ECO:0000313" key="2">
    <source>
        <dbReference type="Proteomes" id="UP000699975"/>
    </source>
</evidence>
<accession>A0ABS6SRB4</accession>
<dbReference type="RefSeq" id="WP_218318104.1">
    <property type="nucleotide sequence ID" value="NZ_JAGSPB010000006.1"/>
</dbReference>
<organism evidence="1 2">
    <name type="scientific">Erythrobacter ani</name>
    <dbReference type="NCBI Taxonomy" id="2827235"/>
    <lineage>
        <taxon>Bacteria</taxon>
        <taxon>Pseudomonadati</taxon>
        <taxon>Pseudomonadota</taxon>
        <taxon>Alphaproteobacteria</taxon>
        <taxon>Sphingomonadales</taxon>
        <taxon>Erythrobacteraceae</taxon>
        <taxon>Erythrobacter/Porphyrobacter group</taxon>
        <taxon>Erythrobacter</taxon>
    </lineage>
</organism>
<evidence type="ECO:0000313" key="1">
    <source>
        <dbReference type="EMBL" id="MBV7267567.1"/>
    </source>
</evidence>
<comment type="caution">
    <text evidence="1">The sequence shown here is derived from an EMBL/GenBank/DDBJ whole genome shotgun (WGS) entry which is preliminary data.</text>
</comment>
<gene>
    <name evidence="1" type="ORF">KCG45_15380</name>
</gene>
<sequence>VAVGLPDQSGEDGQVVTIPTASAFSDIDGDTLSFSAVGLPPGLAIDSFGNITGTIDPSASQGGPASDGVYQVTVTADDGNGGVVSTVFIYSVQDVAPIAQDDTATTAEDTSVTVAVLANDSDPDGDPLTITSASADNGTVVINADGTLTFTPNANFNGEANVTYEISDGEGGVATATLTVTVTPVNDDPIATSIPNVTNEDSQSVSIATDSF</sequence>
<dbReference type="Pfam" id="PF17963">
    <property type="entry name" value="Big_9"/>
    <property type="match status" value="1"/>
</dbReference>
<dbReference type="Pfam" id="PF05345">
    <property type="entry name" value="He_PIG"/>
    <property type="match status" value="1"/>
</dbReference>
<feature type="non-terminal residue" evidence="1">
    <location>
        <position position="212"/>
    </location>
</feature>
<dbReference type="NCBIfam" id="NF012211">
    <property type="entry name" value="tand_rpt_95"/>
    <property type="match status" value="1"/>
</dbReference>
<proteinExistence type="predicted"/>
<protein>
    <submittedName>
        <fullName evidence="1">Tandem-95 repeat protein</fullName>
    </submittedName>
</protein>
<name>A0ABS6SRB4_9SPHN</name>
<feature type="non-terminal residue" evidence="1">
    <location>
        <position position="1"/>
    </location>
</feature>
<reference evidence="1 2" key="1">
    <citation type="submission" date="2021-04" db="EMBL/GenBank/DDBJ databases">
        <authorList>
            <person name="Pira H."/>
            <person name="Risdian C."/>
            <person name="Wink J."/>
        </authorList>
    </citation>
    <scope>NUCLEOTIDE SEQUENCE [LARGE SCALE GENOMIC DNA]</scope>
    <source>
        <strain evidence="1 2">WH131</strain>
    </source>
</reference>
<dbReference type="EMBL" id="JAGSPB010000006">
    <property type="protein sequence ID" value="MBV7267567.1"/>
    <property type="molecule type" value="Genomic_DNA"/>
</dbReference>
<dbReference type="PANTHER" id="PTHR34720:SF9">
    <property type="entry name" value="BLR4714 PROTEIN"/>
    <property type="match status" value="1"/>
</dbReference>